<keyword evidence="2" id="KW-1133">Transmembrane helix</keyword>
<evidence type="ECO:0000256" key="1">
    <source>
        <dbReference type="SAM" id="MobiDB-lite"/>
    </source>
</evidence>
<dbReference type="AlphaFoldDB" id="A0A1B4Y166"/>
<name>A0A1B4Y166_MYCUL</name>
<evidence type="ECO:0000313" key="3">
    <source>
        <dbReference type="EMBL" id="BAV40807.1"/>
    </source>
</evidence>
<feature type="transmembrane region" description="Helical" evidence="2">
    <location>
        <begin position="65"/>
        <end position="86"/>
    </location>
</feature>
<evidence type="ECO:0000313" key="4">
    <source>
        <dbReference type="Proteomes" id="UP000218067"/>
    </source>
</evidence>
<sequence>MARRLSKAFDQNVIRTWLWLLGSGQTPEFRLPLIRMSTSHANRSARRFRDGSHGMPGVRYEAMRVAVYAWVSIAAVLAAAVGPGLAPDVARADPPGAHTITYIAKVDAPISSGRAIYMVNDTYTATAPLSATGREFTTTTMLADPAKAGMQVSIPWPYSGNVHCEIDVDNHIVAQVDQFVASTPGNGDPNSYGVVSCGAGSLPVPLWWAKICDAWWCTDTSLPSNARDQARADVTRDSDLGRSPSWPPPDPNEPAT</sequence>
<accession>A0A1B4Y166</accession>
<evidence type="ECO:0000256" key="2">
    <source>
        <dbReference type="SAM" id="Phobius"/>
    </source>
</evidence>
<feature type="compositionally biased region" description="Pro residues" evidence="1">
    <location>
        <begin position="245"/>
        <end position="256"/>
    </location>
</feature>
<dbReference type="Proteomes" id="UP000218067">
    <property type="component" value="Chromosome"/>
</dbReference>
<proteinExistence type="predicted"/>
<dbReference type="EMBL" id="AP017624">
    <property type="protein sequence ID" value="BAV40807.1"/>
    <property type="molecule type" value="Genomic_DNA"/>
</dbReference>
<feature type="region of interest" description="Disordered" evidence="1">
    <location>
        <begin position="227"/>
        <end position="256"/>
    </location>
</feature>
<reference evidence="3 4" key="1">
    <citation type="submission" date="2016-08" db="EMBL/GenBank/DDBJ databases">
        <title>Complete genome sequence of Mycobacterium shinshuense, a subspecies of M. ulcerans.</title>
        <authorList>
            <person name="Yoshida M."/>
            <person name="Ogura Y."/>
            <person name="Hayashi T."/>
            <person name="Hoshino Y."/>
        </authorList>
    </citation>
    <scope>NUCLEOTIDE SEQUENCE [LARGE SCALE GENOMIC DNA]</scope>
    <source>
        <strain evidence="4">ATCC 33728</strain>
    </source>
</reference>
<feature type="compositionally biased region" description="Basic and acidic residues" evidence="1">
    <location>
        <begin position="228"/>
        <end position="240"/>
    </location>
</feature>
<keyword evidence="2" id="KW-0472">Membrane</keyword>
<protein>
    <submittedName>
        <fullName evidence="3">Uncharacterized protein</fullName>
    </submittedName>
</protein>
<keyword evidence="2" id="KW-0812">Transmembrane</keyword>
<gene>
    <name evidence="3" type="ORF">SHTP_1565</name>
</gene>
<organism evidence="3 4">
    <name type="scientific">Mycobacterium ulcerans subsp. shinshuense</name>
    <dbReference type="NCBI Taxonomy" id="1124626"/>
    <lineage>
        <taxon>Bacteria</taxon>
        <taxon>Bacillati</taxon>
        <taxon>Actinomycetota</taxon>
        <taxon>Actinomycetes</taxon>
        <taxon>Mycobacteriales</taxon>
        <taxon>Mycobacteriaceae</taxon>
        <taxon>Mycobacterium</taxon>
        <taxon>Mycobacterium ulcerans group</taxon>
    </lineage>
</organism>